<dbReference type="InterPro" id="IPR013030">
    <property type="entry name" value="DNA_topo_DNA_db_N_dom2"/>
</dbReference>
<protein>
    <recommendedName>
        <fullName evidence="7">DNA topoisomerase I</fullName>
        <ecNumber evidence="7">5.6.2.1</ecNumber>
    </recommendedName>
    <alternativeName>
        <fullName evidence="7">DNA topoisomerase 1</fullName>
    </alternativeName>
</protein>
<dbReference type="InterPro" id="IPR013034">
    <property type="entry name" value="DNA_topo_DNA_db_N_dom1"/>
</dbReference>
<comment type="function">
    <text evidence="7">Releases the supercoiling and torsional tension of DNA introduced during the DNA replication and transcription by transiently cleaving and rejoining one strand of the DNA duplex. Introduces a single-strand break via transesterification at the specific target site 5'-[CT]CCTTp site in duplex DNA. The scissile phosphodiester is attacked by the catalytic tyrosine of the enzyme, resulting in the formation of a DNA-(3'-phosphotyrosyl)-enzyme intermediate and the expulsion of a 5'-OH DNA strand. The free DNA strand then undergoes passage around the unbroken strand thus removing DNA supercoils. Finally, in the religation step, the DNA 5'-OH attacks the covalent intermediate to expel the active-site tyrosine and restore the DNA phosphodiester backbone.</text>
</comment>
<evidence type="ECO:0000256" key="1">
    <source>
        <dbReference type="ARBA" id="ARBA00000213"/>
    </source>
</evidence>
<dbReference type="PANTHER" id="PTHR10290">
    <property type="entry name" value="DNA TOPOISOMERASE I"/>
    <property type="match status" value="1"/>
</dbReference>
<evidence type="ECO:0000256" key="3">
    <source>
        <dbReference type="ARBA" id="ARBA00023029"/>
    </source>
</evidence>
<dbReference type="GO" id="GO:0006338">
    <property type="term" value="P:chromatin remodeling"/>
    <property type="evidence" value="ECO:0007669"/>
    <property type="project" value="UniProtKB-ARBA"/>
</dbReference>
<dbReference type="Gene3D" id="3.90.15.10">
    <property type="entry name" value="Topoisomerase I, Chain A, domain 3"/>
    <property type="match status" value="1"/>
</dbReference>
<dbReference type="Proteomes" id="UP000800235">
    <property type="component" value="Unassembled WGS sequence"/>
</dbReference>
<reference evidence="11" key="1">
    <citation type="journal article" date="2020" name="Stud. Mycol.">
        <title>101 Dothideomycetes genomes: a test case for predicting lifestyles and emergence of pathogens.</title>
        <authorList>
            <person name="Haridas S."/>
            <person name="Albert R."/>
            <person name="Binder M."/>
            <person name="Bloem J."/>
            <person name="Labutti K."/>
            <person name="Salamov A."/>
            <person name="Andreopoulos B."/>
            <person name="Baker S."/>
            <person name="Barry K."/>
            <person name="Bills G."/>
            <person name="Bluhm B."/>
            <person name="Cannon C."/>
            <person name="Castanera R."/>
            <person name="Culley D."/>
            <person name="Daum C."/>
            <person name="Ezra D."/>
            <person name="Gonzalez J."/>
            <person name="Henrissat B."/>
            <person name="Kuo A."/>
            <person name="Liang C."/>
            <person name="Lipzen A."/>
            <person name="Lutzoni F."/>
            <person name="Magnuson J."/>
            <person name="Mondo S."/>
            <person name="Nolan M."/>
            <person name="Ohm R."/>
            <person name="Pangilinan J."/>
            <person name="Park H.-J."/>
            <person name="Ramirez L."/>
            <person name="Alfaro M."/>
            <person name="Sun H."/>
            <person name="Tritt A."/>
            <person name="Yoshinaga Y."/>
            <person name="Zwiers L.-H."/>
            <person name="Turgeon B."/>
            <person name="Goodwin S."/>
            <person name="Spatafora J."/>
            <person name="Crous P."/>
            <person name="Grigoriev I."/>
        </authorList>
    </citation>
    <scope>NUCLEOTIDE SEQUENCE</scope>
    <source>
        <strain evidence="11">CBS 130266</strain>
    </source>
</reference>
<dbReference type="InterPro" id="IPR051062">
    <property type="entry name" value="Topoisomerase_IB"/>
</dbReference>
<dbReference type="FunFam" id="1.10.132.10:FF:000003">
    <property type="entry name" value="DNA topoisomerase I"/>
    <property type="match status" value="1"/>
</dbReference>
<dbReference type="Pfam" id="PF02919">
    <property type="entry name" value="Topoisom_I_N"/>
    <property type="match status" value="1"/>
</dbReference>
<dbReference type="GO" id="GO:0005730">
    <property type="term" value="C:nucleolus"/>
    <property type="evidence" value="ECO:0007669"/>
    <property type="project" value="TreeGrafter"/>
</dbReference>
<keyword evidence="8" id="KW-0175">Coiled coil</keyword>
<evidence type="ECO:0000256" key="6">
    <source>
        <dbReference type="PROSITE-ProRule" id="PRU01382"/>
    </source>
</evidence>
<proteinExistence type="inferred from homology"/>
<dbReference type="InterPro" id="IPR011010">
    <property type="entry name" value="DNA_brk_join_enz"/>
</dbReference>
<evidence type="ECO:0000256" key="2">
    <source>
        <dbReference type="ARBA" id="ARBA00006645"/>
    </source>
</evidence>
<dbReference type="GO" id="GO:0005694">
    <property type="term" value="C:chromosome"/>
    <property type="evidence" value="ECO:0007669"/>
    <property type="project" value="InterPro"/>
</dbReference>
<dbReference type="SUPFAM" id="SSF56349">
    <property type="entry name" value="DNA breaking-rejoining enzymes"/>
    <property type="match status" value="1"/>
</dbReference>
<dbReference type="GO" id="GO:0003677">
    <property type="term" value="F:DNA binding"/>
    <property type="evidence" value="ECO:0007669"/>
    <property type="project" value="UniProtKB-UniRule"/>
</dbReference>
<feature type="coiled-coil region" evidence="8">
    <location>
        <begin position="779"/>
        <end position="845"/>
    </location>
</feature>
<keyword evidence="5 6" id="KW-0413">Isomerase</keyword>
<dbReference type="FunFam" id="1.10.10.41:FF:000001">
    <property type="entry name" value="DNA topoisomerase I"/>
    <property type="match status" value="1"/>
</dbReference>
<dbReference type="EC" id="5.6.2.1" evidence="7"/>
<dbReference type="InterPro" id="IPR008336">
    <property type="entry name" value="TopoI_DNA-bd_euk"/>
</dbReference>
<evidence type="ECO:0000256" key="4">
    <source>
        <dbReference type="ARBA" id="ARBA00023125"/>
    </source>
</evidence>
<dbReference type="InterPro" id="IPR018521">
    <property type="entry name" value="TopoIB_AS"/>
</dbReference>
<dbReference type="OrthoDB" id="47179at2759"/>
<dbReference type="InterPro" id="IPR001631">
    <property type="entry name" value="TopoI"/>
</dbReference>
<dbReference type="Pfam" id="PF14370">
    <property type="entry name" value="Topo_C_assoc"/>
    <property type="match status" value="1"/>
</dbReference>
<evidence type="ECO:0000256" key="7">
    <source>
        <dbReference type="RuleBase" id="RU365101"/>
    </source>
</evidence>
<dbReference type="AlphaFoldDB" id="A0A9P4P4S4"/>
<dbReference type="GO" id="GO:0003917">
    <property type="term" value="F:DNA topoisomerase type I (single strand cut, ATP-independent) activity"/>
    <property type="evidence" value="ECO:0007669"/>
    <property type="project" value="UniProtKB-UniRule"/>
</dbReference>
<dbReference type="PRINTS" id="PR00416">
    <property type="entry name" value="EUTPISMRASEI"/>
</dbReference>
<evidence type="ECO:0000256" key="8">
    <source>
        <dbReference type="SAM" id="Coils"/>
    </source>
</evidence>
<dbReference type="PROSITE" id="PS00176">
    <property type="entry name" value="TOPO_IB_1"/>
    <property type="match status" value="1"/>
</dbReference>
<dbReference type="InterPro" id="IPR048045">
    <property type="entry name" value="Topoisomer_I_DNA-bd"/>
</dbReference>
<dbReference type="CDD" id="cd00659">
    <property type="entry name" value="Topo_IB_C"/>
    <property type="match status" value="1"/>
</dbReference>
<dbReference type="GO" id="GO:0007059">
    <property type="term" value="P:chromosome segregation"/>
    <property type="evidence" value="ECO:0007669"/>
    <property type="project" value="TreeGrafter"/>
</dbReference>
<comment type="similarity">
    <text evidence="2 6 7">Belongs to the type IB topoisomerase family.</text>
</comment>
<feature type="region of interest" description="Disordered" evidence="9">
    <location>
        <begin position="415"/>
        <end position="437"/>
    </location>
</feature>
<dbReference type="Pfam" id="PF01028">
    <property type="entry name" value="Topoisom_I"/>
    <property type="match status" value="1"/>
</dbReference>
<accession>A0A9P4P4S4</accession>
<evidence type="ECO:0000313" key="11">
    <source>
        <dbReference type="EMBL" id="KAF2436526.1"/>
    </source>
</evidence>
<dbReference type="Gene3D" id="1.10.132.10">
    <property type="match status" value="1"/>
</dbReference>
<dbReference type="InterPro" id="IPR013499">
    <property type="entry name" value="TopoI_euk"/>
</dbReference>
<sequence>MSSSEDDTPLIKGSTTNGVKSTATIPKSLDKAMDKALPSNGTVNPGISIRNGPVEDMDVDDEAPATNGLTNGANGKRKSRGSIGKVYKESTSSEEEDEKPLSKRRKTSKPAESDSDAEMSDVPLAKISKKPPKVTAAQIGESDDSDIPLTKKLVKEKVKIEKRAEKTAKAIRADEDKEKKRRKNKPAASESDDDVPLAKKKPSKAANGVKKETTSTAKKTKTKVKEETSTAKKGKVKKESTEQDEDAEAEEEEFRWWEDPGKSDDSIKWDTLEHNGVVFPPPYQPLPSHVKLVYDGTPVTLQPEAEEIAGFYGAMLNSTVNVTNDTFNKNFFADFKAMLEKTGHGKDRDGDKVKISSFEKCDFKPIFEYYDAEREKKKALPGAEKKALKAAKDEQEAPYMFCTWDGRKQKVGNFRVEPPGLFRGRGEHPKTGKVKARVRPEQVTINIGKEATVPPAPEGHEWKEVKHDKTGTWLAMWQENINGAYKYVMLAANSDVKGQSDFKKFEKARELKKHIDRIRKDYTRDLSSGVMADRQRATAVYLIDKFALRAGNEKGEDEADTVGCCSLKFEHITLRPPNTVIFDFLGKDSIRFYDEVEVDNQVFKNLKIFKKAPKKDGDEIFDRLTTSALNKHLGSYMTGLTAKVFRTYNASWTMASLLRDLKSTGNLAEKVKDYNDANRKVAILCNHKRTVAAGHAGSMEKMEDKINGLRYQQWRIKQMILDVDPKQKKKRGADYFELPEDLTEEWVKEHVASEVEKKREAIQKKFAKDNEKLVAEGKKEMKTKELDERLEEADELEKKYKKEIKTGKVTAEGKGPTVEKLDANMEKMEARIETMKVQKDDKDNNKEVALGTSKINYIDPRLTVVFSKKFNVPIERFFSKTLREKFDWAIKSVDEDWEF</sequence>
<dbReference type="InterPro" id="IPR036202">
    <property type="entry name" value="TopoI_DNA-bd_euk_N_sf"/>
</dbReference>
<dbReference type="Gene3D" id="1.10.10.41">
    <property type="entry name" value="Yeast DNA topoisomerase - domain 1"/>
    <property type="match status" value="1"/>
</dbReference>
<dbReference type="SMART" id="SM00435">
    <property type="entry name" value="TOPEUc"/>
    <property type="match status" value="1"/>
</dbReference>
<name>A0A9P4P4S4_9PEZI</name>
<dbReference type="Gene3D" id="2.170.11.10">
    <property type="entry name" value="DNA Topoisomerase I, domain 2"/>
    <property type="match status" value="1"/>
</dbReference>
<evidence type="ECO:0000259" key="10">
    <source>
        <dbReference type="SMART" id="SM00435"/>
    </source>
</evidence>
<dbReference type="InterPro" id="IPR013500">
    <property type="entry name" value="TopoI_cat_euk"/>
</dbReference>
<evidence type="ECO:0000313" key="12">
    <source>
        <dbReference type="Proteomes" id="UP000800235"/>
    </source>
</evidence>
<comment type="caution">
    <text evidence="11">The sequence shown here is derived from an EMBL/GenBank/DDBJ whole genome shotgun (WGS) entry which is preliminary data.</text>
</comment>
<keyword evidence="12" id="KW-1185">Reference proteome</keyword>
<dbReference type="InterPro" id="IPR014711">
    <property type="entry name" value="TopoI_cat_a-hlx-sub_euk"/>
</dbReference>
<feature type="compositionally biased region" description="Acidic residues" evidence="9">
    <location>
        <begin position="242"/>
        <end position="253"/>
    </location>
</feature>
<dbReference type="GO" id="GO:0006260">
    <property type="term" value="P:DNA replication"/>
    <property type="evidence" value="ECO:0007669"/>
    <property type="project" value="TreeGrafter"/>
</dbReference>
<feature type="compositionally biased region" description="Basic and acidic residues" evidence="9">
    <location>
        <begin position="153"/>
        <end position="178"/>
    </location>
</feature>
<dbReference type="SUPFAM" id="SSF56741">
    <property type="entry name" value="Eukaryotic DNA topoisomerase I, N-terminal DNA-binding fragment"/>
    <property type="match status" value="1"/>
</dbReference>
<dbReference type="FunFam" id="3.90.15.10:FF:000002">
    <property type="entry name" value="DNA topoisomerase I"/>
    <property type="match status" value="1"/>
</dbReference>
<feature type="domain" description="DNA topoisomerase I eukaryotic-type" evidence="10">
    <location>
        <begin position="421"/>
        <end position="871"/>
    </location>
</feature>
<evidence type="ECO:0000256" key="9">
    <source>
        <dbReference type="SAM" id="MobiDB-lite"/>
    </source>
</evidence>
<dbReference type="PANTHER" id="PTHR10290:SF3">
    <property type="entry name" value="DNA TOPOISOMERASE 1"/>
    <property type="match status" value="1"/>
</dbReference>
<feature type="region of interest" description="Disordered" evidence="9">
    <location>
        <begin position="1"/>
        <end position="262"/>
    </location>
</feature>
<dbReference type="InterPro" id="IPR014727">
    <property type="entry name" value="TopoI_cat_a/b-sub_euk"/>
</dbReference>
<dbReference type="PROSITE" id="PS52038">
    <property type="entry name" value="TOPO_IB_2"/>
    <property type="match status" value="1"/>
</dbReference>
<keyword evidence="4 6" id="KW-0238">DNA-binding</keyword>
<dbReference type="InterPro" id="IPR025834">
    <property type="entry name" value="TopoI_C_dom"/>
</dbReference>
<comment type="catalytic activity">
    <reaction evidence="1 6 7">
        <text>ATP-independent breakage of single-stranded DNA, followed by passage and rejoining.</text>
        <dbReference type="EC" id="5.6.2.1"/>
    </reaction>
</comment>
<dbReference type="CDD" id="cd03488">
    <property type="entry name" value="Topoisomer_IB_N_htopoI_like"/>
    <property type="match status" value="1"/>
</dbReference>
<dbReference type="EMBL" id="MU007010">
    <property type="protein sequence ID" value="KAF2436526.1"/>
    <property type="molecule type" value="Genomic_DNA"/>
</dbReference>
<dbReference type="GO" id="GO:0006265">
    <property type="term" value="P:DNA topological change"/>
    <property type="evidence" value="ECO:0007669"/>
    <property type="project" value="UniProtKB-UniRule"/>
</dbReference>
<feature type="compositionally biased region" description="Polar residues" evidence="9">
    <location>
        <begin position="13"/>
        <end position="25"/>
    </location>
</feature>
<feature type="active site" description="O-(3'-phospho-DNA)-tyrosine intermediate" evidence="6">
    <location>
        <position position="857"/>
    </location>
</feature>
<dbReference type="FunFam" id="2.170.11.10:FF:000001">
    <property type="entry name" value="DNA topoisomerase I"/>
    <property type="match status" value="1"/>
</dbReference>
<organism evidence="11 12">
    <name type="scientific">Tothia fuscella</name>
    <dbReference type="NCBI Taxonomy" id="1048955"/>
    <lineage>
        <taxon>Eukaryota</taxon>
        <taxon>Fungi</taxon>
        <taxon>Dikarya</taxon>
        <taxon>Ascomycota</taxon>
        <taxon>Pezizomycotina</taxon>
        <taxon>Dothideomycetes</taxon>
        <taxon>Pleosporomycetidae</taxon>
        <taxon>Venturiales</taxon>
        <taxon>Cylindrosympodiaceae</taxon>
        <taxon>Tothia</taxon>
    </lineage>
</organism>
<evidence type="ECO:0000256" key="5">
    <source>
        <dbReference type="ARBA" id="ARBA00023235"/>
    </source>
</evidence>
<gene>
    <name evidence="11" type="ORF">EJ08DRAFT_711505</name>
</gene>
<keyword evidence="3 6" id="KW-0799">Topoisomerase</keyword>